<evidence type="ECO:0000313" key="2">
    <source>
        <dbReference type="EMBL" id="PVD38248.1"/>
    </source>
</evidence>
<dbReference type="EMBL" id="PZQS01000001">
    <property type="protein sequence ID" value="PVD38248.1"/>
    <property type="molecule type" value="Genomic_DNA"/>
</dbReference>
<accession>A0A2T7PXW7</accession>
<reference evidence="2 3" key="1">
    <citation type="submission" date="2018-04" db="EMBL/GenBank/DDBJ databases">
        <title>The genome of golden apple snail Pomacea canaliculata provides insight into stress tolerance and invasive adaptation.</title>
        <authorList>
            <person name="Liu C."/>
            <person name="Liu B."/>
            <person name="Ren Y."/>
            <person name="Zhang Y."/>
            <person name="Wang H."/>
            <person name="Li S."/>
            <person name="Jiang F."/>
            <person name="Yin L."/>
            <person name="Zhang G."/>
            <person name="Qian W."/>
            <person name="Fan W."/>
        </authorList>
    </citation>
    <scope>NUCLEOTIDE SEQUENCE [LARGE SCALE GENOMIC DNA]</scope>
    <source>
        <strain evidence="2">SZHN2017</strain>
        <tissue evidence="2">Muscle</tissue>
    </source>
</reference>
<name>A0A2T7PXW7_POMCA</name>
<evidence type="ECO:0000256" key="1">
    <source>
        <dbReference type="SAM" id="MobiDB-lite"/>
    </source>
</evidence>
<proteinExistence type="predicted"/>
<organism evidence="2 3">
    <name type="scientific">Pomacea canaliculata</name>
    <name type="common">Golden apple snail</name>
    <dbReference type="NCBI Taxonomy" id="400727"/>
    <lineage>
        <taxon>Eukaryota</taxon>
        <taxon>Metazoa</taxon>
        <taxon>Spiralia</taxon>
        <taxon>Lophotrochozoa</taxon>
        <taxon>Mollusca</taxon>
        <taxon>Gastropoda</taxon>
        <taxon>Caenogastropoda</taxon>
        <taxon>Architaenioglossa</taxon>
        <taxon>Ampullarioidea</taxon>
        <taxon>Ampullariidae</taxon>
        <taxon>Pomacea</taxon>
    </lineage>
</organism>
<comment type="caution">
    <text evidence="2">The sequence shown here is derived from an EMBL/GenBank/DDBJ whole genome shotgun (WGS) entry which is preliminary data.</text>
</comment>
<feature type="region of interest" description="Disordered" evidence="1">
    <location>
        <begin position="1"/>
        <end position="53"/>
    </location>
</feature>
<sequence length="110" mass="12953">MYIIDTTERETEADINTERKSEIKKKEAKDTEEKKGENKEKKEERDRKNIDREIERNIDGRLQCQRSTAPSICRIFREHQYIALTILPFDVRAVPDNCTLSTELHGLHHG</sequence>
<protein>
    <submittedName>
        <fullName evidence="2">Uncharacterized protein</fullName>
    </submittedName>
</protein>
<evidence type="ECO:0000313" key="3">
    <source>
        <dbReference type="Proteomes" id="UP000245119"/>
    </source>
</evidence>
<dbReference type="AlphaFoldDB" id="A0A2T7PXW7"/>
<keyword evidence="3" id="KW-1185">Reference proteome</keyword>
<gene>
    <name evidence="2" type="ORF">C0Q70_00859</name>
</gene>
<dbReference type="Proteomes" id="UP000245119">
    <property type="component" value="Linkage Group LG1"/>
</dbReference>